<dbReference type="GO" id="GO:0070260">
    <property type="term" value="F:5'-tyrosyl-DNA phosphodiesterase activity"/>
    <property type="evidence" value="ECO:0007669"/>
    <property type="project" value="TreeGrafter"/>
</dbReference>
<evidence type="ECO:0000256" key="3">
    <source>
        <dbReference type="ARBA" id="ARBA00004322"/>
    </source>
</evidence>
<dbReference type="AlphaFoldDB" id="A0A813LH71"/>
<dbReference type="Proteomes" id="UP000626109">
    <property type="component" value="Unassembled WGS sequence"/>
</dbReference>
<reference evidence="12" key="1">
    <citation type="submission" date="2021-02" db="EMBL/GenBank/DDBJ databases">
        <authorList>
            <person name="Dougan E. K."/>
            <person name="Rhodes N."/>
            <person name="Thang M."/>
            <person name="Chan C."/>
        </authorList>
    </citation>
    <scope>NUCLEOTIDE SEQUENCE</scope>
</reference>
<sequence length="310" mass="34613">METAPSSPAVRLPLSQRRRGPPMIDFEAMKRITLPPLAAEAALAGDALRARQRSQLRVATWNVWFDEVCKDERIAGLLREALRQAPDALCLQEVLPELATALRSSGPLTELYDISPLDVGVYGCLILAHKDLEAEFTEVPLTTCMGRSLILAECRARFPHLTVATTHLESLKTERIRRVQLQEAAAALRDKRFAVLCGDFNFDATRTFGDWQLAVPLRAPHEIENQVLQEVLLDFVDAWPALHSDPGFTFDGAANPMCVLDEDERMRYDRILARRTLVPVDAWLMGREPINQAGFTPSDHFGVLADFSVA</sequence>
<evidence type="ECO:0000256" key="7">
    <source>
        <dbReference type="ARBA" id="ARBA00022801"/>
    </source>
</evidence>
<evidence type="ECO:0000256" key="2">
    <source>
        <dbReference type="ARBA" id="ARBA00001946"/>
    </source>
</evidence>
<comment type="cofactor">
    <cofactor evidence="1">
        <name>Mn(2+)</name>
        <dbReference type="ChEBI" id="CHEBI:29035"/>
    </cofactor>
</comment>
<evidence type="ECO:0000256" key="8">
    <source>
        <dbReference type="ARBA" id="ARBA00022842"/>
    </source>
</evidence>
<proteinExistence type="predicted"/>
<name>A0A813LH71_POLGL</name>
<evidence type="ECO:0000313" key="13">
    <source>
        <dbReference type="Proteomes" id="UP000626109"/>
    </source>
</evidence>
<keyword evidence="10" id="KW-0539">Nucleus</keyword>
<dbReference type="InterPro" id="IPR036691">
    <property type="entry name" value="Endo/exonu/phosph_ase_sf"/>
</dbReference>
<keyword evidence="9" id="KW-0234">DNA repair</keyword>
<evidence type="ECO:0000256" key="4">
    <source>
        <dbReference type="ARBA" id="ARBA00022722"/>
    </source>
</evidence>
<dbReference type="GO" id="GO:0046872">
    <property type="term" value="F:metal ion binding"/>
    <property type="evidence" value="ECO:0007669"/>
    <property type="project" value="UniProtKB-KW"/>
</dbReference>
<evidence type="ECO:0000256" key="5">
    <source>
        <dbReference type="ARBA" id="ARBA00022723"/>
    </source>
</evidence>
<dbReference type="SUPFAM" id="SSF56219">
    <property type="entry name" value="DNase I-like"/>
    <property type="match status" value="1"/>
</dbReference>
<dbReference type="Pfam" id="PF03372">
    <property type="entry name" value="Exo_endo_phos"/>
    <property type="match status" value="1"/>
</dbReference>
<keyword evidence="8" id="KW-0460">Magnesium</keyword>
<comment type="caution">
    <text evidence="12">The sequence shown here is derived from an EMBL/GenBank/DDBJ whole genome shotgun (WGS) entry which is preliminary data.</text>
</comment>
<dbReference type="GO" id="GO:0005737">
    <property type="term" value="C:cytoplasm"/>
    <property type="evidence" value="ECO:0007669"/>
    <property type="project" value="TreeGrafter"/>
</dbReference>
<evidence type="ECO:0000256" key="10">
    <source>
        <dbReference type="ARBA" id="ARBA00023242"/>
    </source>
</evidence>
<protein>
    <recommendedName>
        <fullName evidence="11">Endonuclease/exonuclease/phosphatase domain-containing protein</fullName>
    </recommendedName>
</protein>
<comment type="subcellular location">
    <subcellularLocation>
        <location evidence="3">Nucleus</location>
        <location evidence="3">PML body</location>
    </subcellularLocation>
</comment>
<accession>A0A813LH71</accession>
<organism evidence="12 13">
    <name type="scientific">Polarella glacialis</name>
    <name type="common">Dinoflagellate</name>
    <dbReference type="NCBI Taxonomy" id="89957"/>
    <lineage>
        <taxon>Eukaryota</taxon>
        <taxon>Sar</taxon>
        <taxon>Alveolata</taxon>
        <taxon>Dinophyceae</taxon>
        <taxon>Suessiales</taxon>
        <taxon>Suessiaceae</taxon>
        <taxon>Polarella</taxon>
    </lineage>
</organism>
<evidence type="ECO:0000256" key="6">
    <source>
        <dbReference type="ARBA" id="ARBA00022763"/>
    </source>
</evidence>
<dbReference type="GO" id="GO:0004518">
    <property type="term" value="F:nuclease activity"/>
    <property type="evidence" value="ECO:0007669"/>
    <property type="project" value="UniProtKB-KW"/>
</dbReference>
<dbReference type="PANTHER" id="PTHR15822:SF4">
    <property type="entry name" value="TYROSYL-DNA PHOSPHODIESTERASE 2"/>
    <property type="match status" value="1"/>
</dbReference>
<evidence type="ECO:0000259" key="11">
    <source>
        <dbReference type="Pfam" id="PF03372"/>
    </source>
</evidence>
<comment type="cofactor">
    <cofactor evidence="2">
        <name>Mg(2+)</name>
        <dbReference type="ChEBI" id="CHEBI:18420"/>
    </cofactor>
</comment>
<evidence type="ECO:0000256" key="9">
    <source>
        <dbReference type="ARBA" id="ARBA00023204"/>
    </source>
</evidence>
<keyword evidence="7" id="KW-0378">Hydrolase</keyword>
<dbReference type="CDD" id="cd09080">
    <property type="entry name" value="TDP2"/>
    <property type="match status" value="1"/>
</dbReference>
<keyword evidence="5" id="KW-0479">Metal-binding</keyword>
<keyword evidence="6" id="KW-0227">DNA damage</keyword>
<evidence type="ECO:0000313" key="12">
    <source>
        <dbReference type="EMBL" id="CAE8732141.1"/>
    </source>
</evidence>
<dbReference type="EMBL" id="CAJNNW010036118">
    <property type="protein sequence ID" value="CAE8732141.1"/>
    <property type="molecule type" value="Genomic_DNA"/>
</dbReference>
<dbReference type="PANTHER" id="PTHR15822">
    <property type="entry name" value="TRAF AND TNF RECEPTOR-ASSOCIATED PROTEIN"/>
    <property type="match status" value="1"/>
</dbReference>
<dbReference type="InterPro" id="IPR051547">
    <property type="entry name" value="TDP2-like"/>
</dbReference>
<dbReference type="GO" id="GO:0003697">
    <property type="term" value="F:single-stranded DNA binding"/>
    <property type="evidence" value="ECO:0007669"/>
    <property type="project" value="TreeGrafter"/>
</dbReference>
<dbReference type="Gene3D" id="3.60.10.10">
    <property type="entry name" value="Endonuclease/exonuclease/phosphatase"/>
    <property type="match status" value="1"/>
</dbReference>
<feature type="domain" description="Endonuclease/exonuclease/phosphatase" evidence="11">
    <location>
        <begin position="59"/>
        <end position="300"/>
    </location>
</feature>
<gene>
    <name evidence="12" type="ORF">PGLA2088_LOCUS46270</name>
</gene>
<evidence type="ECO:0000256" key="1">
    <source>
        <dbReference type="ARBA" id="ARBA00001936"/>
    </source>
</evidence>
<dbReference type="GO" id="GO:0006302">
    <property type="term" value="P:double-strand break repair"/>
    <property type="evidence" value="ECO:0007669"/>
    <property type="project" value="TreeGrafter"/>
</dbReference>
<dbReference type="InterPro" id="IPR005135">
    <property type="entry name" value="Endo/exonuclease/phosphatase"/>
</dbReference>
<keyword evidence="4" id="KW-0540">Nuclease</keyword>